<evidence type="ECO:0000313" key="2">
    <source>
        <dbReference type="Proteomes" id="UP001156882"/>
    </source>
</evidence>
<evidence type="ECO:0000313" key="1">
    <source>
        <dbReference type="EMBL" id="GLS20656.1"/>
    </source>
</evidence>
<dbReference type="RefSeq" id="WP_284313738.1">
    <property type="nucleotide sequence ID" value="NZ_BSPC01000032.1"/>
</dbReference>
<proteinExistence type="predicted"/>
<keyword evidence="2" id="KW-1185">Reference proteome</keyword>
<protein>
    <submittedName>
        <fullName evidence="1">Uncharacterized protein</fullName>
    </submittedName>
</protein>
<organism evidence="1 2">
    <name type="scientific">Labrys miyagiensis</name>
    <dbReference type="NCBI Taxonomy" id="346912"/>
    <lineage>
        <taxon>Bacteria</taxon>
        <taxon>Pseudomonadati</taxon>
        <taxon>Pseudomonadota</taxon>
        <taxon>Alphaproteobacteria</taxon>
        <taxon>Hyphomicrobiales</taxon>
        <taxon>Xanthobacteraceae</taxon>
        <taxon>Labrys</taxon>
    </lineage>
</organism>
<name>A0ABQ6CK59_9HYPH</name>
<accession>A0ABQ6CK59</accession>
<gene>
    <name evidence="1" type="ORF">GCM10007874_36730</name>
</gene>
<comment type="caution">
    <text evidence="1">The sequence shown here is derived from an EMBL/GenBank/DDBJ whole genome shotgun (WGS) entry which is preliminary data.</text>
</comment>
<reference evidence="2" key="1">
    <citation type="journal article" date="2019" name="Int. J. Syst. Evol. Microbiol.">
        <title>The Global Catalogue of Microorganisms (GCM) 10K type strain sequencing project: providing services to taxonomists for standard genome sequencing and annotation.</title>
        <authorList>
            <consortium name="The Broad Institute Genomics Platform"/>
            <consortium name="The Broad Institute Genome Sequencing Center for Infectious Disease"/>
            <person name="Wu L."/>
            <person name="Ma J."/>
        </authorList>
    </citation>
    <scope>NUCLEOTIDE SEQUENCE [LARGE SCALE GENOMIC DNA]</scope>
    <source>
        <strain evidence="2">NBRC 101365</strain>
    </source>
</reference>
<dbReference type="Proteomes" id="UP001156882">
    <property type="component" value="Unassembled WGS sequence"/>
</dbReference>
<sequence>MVDEAQLIRIAGAVRRFLEPAWLEWHRAWGEMPAVPSRWTDTRSSVFLQKVMREDFGLPATWRSGTPRLLPDGPDDCPYGFQTTQGWEAHAWVEVGGWIVDVTLDQHGGAPVVVAPASDPRYSAGEGPSALPEFSAGRSQAIEELWPKWQASEERQDLIGAPAR</sequence>
<dbReference type="EMBL" id="BSPC01000032">
    <property type="protein sequence ID" value="GLS20656.1"/>
    <property type="molecule type" value="Genomic_DNA"/>
</dbReference>